<dbReference type="GO" id="GO:0016740">
    <property type="term" value="F:transferase activity"/>
    <property type="evidence" value="ECO:0007669"/>
    <property type="project" value="UniProtKB-KW"/>
</dbReference>
<sequence length="385" mass="41808">MVDVTSNMAAPRRVSKAAPASIAVDVVTDIEVIRATVAAITPDMVFTGYQHPAFLSAWVGSAGCAPMFLKFAVVGHGPVLLPLERCDNGVAGYCGGRHANGNFPVGRREDIAALSDAGETAILSAIKAAGIPANSLFLERQHAKWHNLANPFVFASSVASPNIALSFSIDGDLDTVLKTHGGKSKRKKLRSYRRKLDAKGSVEFLHPVPTEQVSRYLDRFLALKAERFRQAGIANVFGDDRIKAFLLDLFTDGAPDHTLHGLTLDGEIIAVIGCTRHANRMTVEFGSFEPEHAQLRPGELLFFSAIAHACETGIEIFDFGIGDEPYKRSWCDIETVHMDTTIGLTLAGKARAFAQTNRSRAVRAIKSNDRVWSAVKTARRALARR</sequence>
<dbReference type="RefSeq" id="WP_109765955.1">
    <property type="nucleotide sequence ID" value="NZ_CP159474.1"/>
</dbReference>
<dbReference type="Pfam" id="PF13480">
    <property type="entry name" value="Acetyltransf_6"/>
    <property type="match status" value="1"/>
</dbReference>
<proteinExistence type="predicted"/>
<feature type="domain" description="BioF2-like acetyltransferase" evidence="1">
    <location>
        <begin position="183"/>
        <end position="328"/>
    </location>
</feature>
<dbReference type="Proteomes" id="UP000246132">
    <property type="component" value="Unassembled WGS sequence"/>
</dbReference>
<accession>A0A3A8AKS1</accession>
<reference evidence="2 3" key="1">
    <citation type="journal article" date="2018" name="Int. J. Syst. Bacteriol.">
        <title>Oceaniradius stylonemae gen. nov., sp. nov., isolated from a red alga, Stylonema cornu-cervi.</title>
        <authorList>
            <person name="Jeong S."/>
        </authorList>
    </citation>
    <scope>NUCLEOTIDE SEQUENCE [LARGE SCALE GENOMIC DNA]</scope>
    <source>
        <strain evidence="2 3">StC1</strain>
    </source>
</reference>
<dbReference type="SUPFAM" id="SSF55729">
    <property type="entry name" value="Acyl-CoA N-acyltransferases (Nat)"/>
    <property type="match status" value="1"/>
</dbReference>
<evidence type="ECO:0000313" key="2">
    <source>
        <dbReference type="EMBL" id="RKF06311.1"/>
    </source>
</evidence>
<dbReference type="EMBL" id="QFWV02000007">
    <property type="protein sequence ID" value="RKF06311.1"/>
    <property type="molecule type" value="Genomic_DNA"/>
</dbReference>
<dbReference type="InterPro" id="IPR016181">
    <property type="entry name" value="Acyl_CoA_acyltransferase"/>
</dbReference>
<keyword evidence="3" id="KW-1185">Reference proteome</keyword>
<name>A0A3A8AKS1_9HYPH</name>
<organism evidence="2 3">
    <name type="scientific">Oceaniradius stylonematis</name>
    <dbReference type="NCBI Taxonomy" id="2184161"/>
    <lineage>
        <taxon>Bacteria</taxon>
        <taxon>Pseudomonadati</taxon>
        <taxon>Pseudomonadota</taxon>
        <taxon>Alphaproteobacteria</taxon>
        <taxon>Hyphomicrobiales</taxon>
        <taxon>Ahrensiaceae</taxon>
        <taxon>Oceaniradius</taxon>
    </lineage>
</organism>
<dbReference type="InterPro" id="IPR038740">
    <property type="entry name" value="BioF2-like_GNAT_dom"/>
</dbReference>
<gene>
    <name evidence="2" type="ORF">DEM25_011835</name>
</gene>
<dbReference type="AlphaFoldDB" id="A0A3A8AKS1"/>
<protein>
    <submittedName>
        <fullName evidence="2">GNAT family N-acetyltransferase</fullName>
    </submittedName>
</protein>
<keyword evidence="2" id="KW-0808">Transferase</keyword>
<evidence type="ECO:0000313" key="3">
    <source>
        <dbReference type="Proteomes" id="UP000246132"/>
    </source>
</evidence>
<comment type="caution">
    <text evidence="2">The sequence shown here is derived from an EMBL/GenBank/DDBJ whole genome shotgun (WGS) entry which is preliminary data.</text>
</comment>
<dbReference type="OrthoDB" id="8193702at2"/>
<evidence type="ECO:0000259" key="1">
    <source>
        <dbReference type="Pfam" id="PF13480"/>
    </source>
</evidence>
<dbReference type="Gene3D" id="3.40.630.30">
    <property type="match status" value="1"/>
</dbReference>